<protein>
    <recommendedName>
        <fullName evidence="3">Conserved oligomeric Golgi complex subunit 8</fullName>
    </recommendedName>
    <alternativeName>
        <fullName evidence="8">Component of oligomeric Golgi complex 8</fullName>
    </alternativeName>
</protein>
<dbReference type="STRING" id="1353952.A0A165DIJ9"/>
<dbReference type="InParanoid" id="A0A165DIJ9"/>
<keyword evidence="10" id="KW-1185">Reference proteome</keyword>
<keyword evidence="4" id="KW-0813">Transport</keyword>
<evidence type="ECO:0000256" key="1">
    <source>
        <dbReference type="ARBA" id="ARBA00004395"/>
    </source>
</evidence>
<evidence type="ECO:0000256" key="8">
    <source>
        <dbReference type="ARBA" id="ARBA00031347"/>
    </source>
</evidence>
<dbReference type="EMBL" id="KV424052">
    <property type="protein sequence ID" value="KZT52882.1"/>
    <property type="molecule type" value="Genomic_DNA"/>
</dbReference>
<dbReference type="AlphaFoldDB" id="A0A165DIJ9"/>
<gene>
    <name evidence="9" type="ORF">CALCODRAFT_413263</name>
</gene>
<dbReference type="GO" id="GO:0015031">
    <property type="term" value="P:protein transport"/>
    <property type="evidence" value="ECO:0007669"/>
    <property type="project" value="UniProtKB-KW"/>
</dbReference>
<feature type="non-terminal residue" evidence="9">
    <location>
        <position position="528"/>
    </location>
</feature>
<keyword evidence="6" id="KW-0333">Golgi apparatus</keyword>
<dbReference type="Proteomes" id="UP000076842">
    <property type="component" value="Unassembled WGS sequence"/>
</dbReference>
<name>A0A165DIJ9_9BASI</name>
<evidence type="ECO:0000313" key="9">
    <source>
        <dbReference type="EMBL" id="KZT52882.1"/>
    </source>
</evidence>
<evidence type="ECO:0000256" key="6">
    <source>
        <dbReference type="ARBA" id="ARBA00023034"/>
    </source>
</evidence>
<proteinExistence type="inferred from homology"/>
<dbReference type="InterPro" id="IPR016159">
    <property type="entry name" value="Cullin_repeat-like_dom_sf"/>
</dbReference>
<dbReference type="PANTHER" id="PTHR21311:SF0">
    <property type="entry name" value="CONSERVED OLIGOMERIC GOLGI COMPLEX SUBUNIT 8"/>
    <property type="match status" value="1"/>
</dbReference>
<feature type="non-terminal residue" evidence="9">
    <location>
        <position position="1"/>
    </location>
</feature>
<dbReference type="GO" id="GO:0006891">
    <property type="term" value="P:intra-Golgi vesicle-mediated transport"/>
    <property type="evidence" value="ECO:0007669"/>
    <property type="project" value="TreeGrafter"/>
</dbReference>
<dbReference type="InterPro" id="IPR007255">
    <property type="entry name" value="COG8"/>
</dbReference>
<evidence type="ECO:0000256" key="5">
    <source>
        <dbReference type="ARBA" id="ARBA00022927"/>
    </source>
</evidence>
<comment type="subcellular location">
    <subcellularLocation>
        <location evidence="1">Golgi apparatus membrane</location>
        <topology evidence="1">Peripheral membrane protein</topology>
    </subcellularLocation>
</comment>
<keyword evidence="7" id="KW-0472">Membrane</keyword>
<comment type="similarity">
    <text evidence="2">Belongs to the COG8 family.</text>
</comment>
<dbReference type="Pfam" id="PF04124">
    <property type="entry name" value="Dor1"/>
    <property type="match status" value="1"/>
</dbReference>
<accession>A0A165DIJ9</accession>
<keyword evidence="5" id="KW-0653">Protein transport</keyword>
<dbReference type="GO" id="GO:0000139">
    <property type="term" value="C:Golgi membrane"/>
    <property type="evidence" value="ECO:0007669"/>
    <property type="project" value="UniProtKB-SubCell"/>
</dbReference>
<evidence type="ECO:0000256" key="7">
    <source>
        <dbReference type="ARBA" id="ARBA00023136"/>
    </source>
</evidence>
<dbReference type="SUPFAM" id="SSF74788">
    <property type="entry name" value="Cullin repeat-like"/>
    <property type="match status" value="1"/>
</dbReference>
<dbReference type="PANTHER" id="PTHR21311">
    <property type="entry name" value="CONSERVED OLIGOMERIC GOLGI COMPLEX COMPONENT 8"/>
    <property type="match status" value="1"/>
</dbReference>
<sequence>SLIELISASDPSAAATLATPAAQSYLSYISSLDLPSLLQEPIQLTSESSTITNELTGLCQREYRTFLSVHKTTTSLSSSLDSLDSSLTSLLDALPALETQCRSFADQTKSLQASRQRANLVLEQSDKLLDILEIPQLLDTCVRNGHYQEALDLSAHATSLLKRFPSVQVVRDVAAEVDATMRQMLIQLLHVLREPAKLPTLFKAINFLRRMQPPPLSEPELALAFLTSRMSMLSAVLHALEPERSTDPARYVRKYVDAFREGAYDILTQYTTIFLERPSANKSPELQDYLTSFSHHLLSTLIGTLETSLPLVEDASALSSLLTQLSYCSASFARIGLDFRALLAPLFEQAVLSATRRSLRSADAAFSTFLASAGKSTRPPSTFLFASDASDSLLDTHTPVHTSSTQNPPVYLASLPPIATYLNSQLTTLNSLRLLAPSALLSPLLEALDNSLCESSSALLAFCRSSWTTVTRRTSFEVDDSEREKQREKDKKVLLLVGRAWVDDLGPFLRAGLVKGVYGREGEVEESD</sequence>
<evidence type="ECO:0000256" key="2">
    <source>
        <dbReference type="ARBA" id="ARBA00006419"/>
    </source>
</evidence>
<evidence type="ECO:0000313" key="10">
    <source>
        <dbReference type="Proteomes" id="UP000076842"/>
    </source>
</evidence>
<evidence type="ECO:0000256" key="3">
    <source>
        <dbReference type="ARBA" id="ARBA00020983"/>
    </source>
</evidence>
<organism evidence="9 10">
    <name type="scientific">Calocera cornea HHB12733</name>
    <dbReference type="NCBI Taxonomy" id="1353952"/>
    <lineage>
        <taxon>Eukaryota</taxon>
        <taxon>Fungi</taxon>
        <taxon>Dikarya</taxon>
        <taxon>Basidiomycota</taxon>
        <taxon>Agaricomycotina</taxon>
        <taxon>Dacrymycetes</taxon>
        <taxon>Dacrymycetales</taxon>
        <taxon>Dacrymycetaceae</taxon>
        <taxon>Calocera</taxon>
    </lineage>
</organism>
<reference evidence="9 10" key="1">
    <citation type="journal article" date="2016" name="Mol. Biol. Evol.">
        <title>Comparative Genomics of Early-Diverging Mushroom-Forming Fungi Provides Insights into the Origins of Lignocellulose Decay Capabilities.</title>
        <authorList>
            <person name="Nagy L.G."/>
            <person name="Riley R."/>
            <person name="Tritt A."/>
            <person name="Adam C."/>
            <person name="Daum C."/>
            <person name="Floudas D."/>
            <person name="Sun H."/>
            <person name="Yadav J.S."/>
            <person name="Pangilinan J."/>
            <person name="Larsson K.H."/>
            <person name="Matsuura K."/>
            <person name="Barry K."/>
            <person name="Labutti K."/>
            <person name="Kuo R."/>
            <person name="Ohm R.A."/>
            <person name="Bhattacharya S.S."/>
            <person name="Shirouzu T."/>
            <person name="Yoshinaga Y."/>
            <person name="Martin F.M."/>
            <person name="Grigoriev I.V."/>
            <person name="Hibbett D.S."/>
        </authorList>
    </citation>
    <scope>NUCLEOTIDE SEQUENCE [LARGE SCALE GENOMIC DNA]</scope>
    <source>
        <strain evidence="9 10">HHB12733</strain>
    </source>
</reference>
<dbReference type="GO" id="GO:0017119">
    <property type="term" value="C:Golgi transport complex"/>
    <property type="evidence" value="ECO:0007669"/>
    <property type="project" value="InterPro"/>
</dbReference>
<dbReference type="OrthoDB" id="1661054at2759"/>
<evidence type="ECO:0000256" key="4">
    <source>
        <dbReference type="ARBA" id="ARBA00022448"/>
    </source>
</evidence>